<comment type="similarity">
    <text evidence="1 2">Belongs to the ArsC family.</text>
</comment>
<dbReference type="EMBL" id="BMYF01000003">
    <property type="protein sequence ID" value="GHB28110.1"/>
    <property type="molecule type" value="Genomic_DNA"/>
</dbReference>
<dbReference type="AlphaFoldDB" id="A0A8J3CW14"/>
<name>A0A8J3CW14_9BACT</name>
<proteinExistence type="inferred from homology"/>
<reference evidence="3" key="1">
    <citation type="journal article" date="2014" name="Int. J. Syst. Evol. Microbiol.">
        <title>Complete genome sequence of Corynebacterium casei LMG S-19264T (=DSM 44701T), isolated from a smear-ripened cheese.</title>
        <authorList>
            <consortium name="US DOE Joint Genome Institute (JGI-PGF)"/>
            <person name="Walter F."/>
            <person name="Albersmeier A."/>
            <person name="Kalinowski J."/>
            <person name="Ruckert C."/>
        </authorList>
    </citation>
    <scope>NUCLEOTIDE SEQUENCE</scope>
    <source>
        <strain evidence="3">KCTC 23224</strain>
    </source>
</reference>
<comment type="caution">
    <text evidence="3">The sequence shown here is derived from an EMBL/GenBank/DDBJ whole genome shotgun (WGS) entry which is preliminary data.</text>
</comment>
<dbReference type="PROSITE" id="PS51353">
    <property type="entry name" value="ARSC"/>
    <property type="match status" value="1"/>
</dbReference>
<protein>
    <submittedName>
        <fullName evidence="3">Arsenate reductase</fullName>
    </submittedName>
</protein>
<evidence type="ECO:0000313" key="3">
    <source>
        <dbReference type="EMBL" id="GHB28110.1"/>
    </source>
</evidence>
<organism evidence="3 4">
    <name type="scientific">Mongoliitalea lutea</name>
    <dbReference type="NCBI Taxonomy" id="849756"/>
    <lineage>
        <taxon>Bacteria</taxon>
        <taxon>Pseudomonadati</taxon>
        <taxon>Bacteroidota</taxon>
        <taxon>Cytophagia</taxon>
        <taxon>Cytophagales</taxon>
        <taxon>Cyclobacteriaceae</taxon>
        <taxon>Mongoliitalea</taxon>
    </lineage>
</organism>
<accession>A0A8J3CW14</accession>
<keyword evidence="4" id="KW-1185">Reference proteome</keyword>
<dbReference type="Gene3D" id="3.40.30.10">
    <property type="entry name" value="Glutaredoxin"/>
    <property type="match status" value="1"/>
</dbReference>
<dbReference type="PANTHER" id="PTHR30041">
    <property type="entry name" value="ARSENATE REDUCTASE"/>
    <property type="match status" value="1"/>
</dbReference>
<dbReference type="Pfam" id="PF03960">
    <property type="entry name" value="ArsC"/>
    <property type="match status" value="1"/>
</dbReference>
<gene>
    <name evidence="3" type="ORF">GCM10008106_05840</name>
</gene>
<dbReference type="InterPro" id="IPR036249">
    <property type="entry name" value="Thioredoxin-like_sf"/>
</dbReference>
<dbReference type="SUPFAM" id="SSF52833">
    <property type="entry name" value="Thioredoxin-like"/>
    <property type="match status" value="1"/>
</dbReference>
<evidence type="ECO:0000256" key="2">
    <source>
        <dbReference type="PROSITE-ProRule" id="PRU01282"/>
    </source>
</evidence>
<dbReference type="RefSeq" id="WP_189578960.1">
    <property type="nucleotide sequence ID" value="NZ_BMYF01000003.1"/>
</dbReference>
<dbReference type="PANTHER" id="PTHR30041:SF8">
    <property type="entry name" value="PROTEIN YFFB"/>
    <property type="match status" value="1"/>
</dbReference>
<dbReference type="InterPro" id="IPR006504">
    <property type="entry name" value="Tscrpt_reg_Spx/MgsR"/>
</dbReference>
<dbReference type="InterPro" id="IPR006660">
    <property type="entry name" value="Arsenate_reductase-like"/>
</dbReference>
<evidence type="ECO:0000313" key="4">
    <source>
        <dbReference type="Proteomes" id="UP000642809"/>
    </source>
</evidence>
<dbReference type="NCBIfam" id="TIGR01617">
    <property type="entry name" value="arsC_related"/>
    <property type="match status" value="1"/>
</dbReference>
<reference evidence="3" key="2">
    <citation type="submission" date="2020-09" db="EMBL/GenBank/DDBJ databases">
        <authorList>
            <person name="Sun Q."/>
            <person name="Kim S."/>
        </authorList>
    </citation>
    <scope>NUCLEOTIDE SEQUENCE</scope>
    <source>
        <strain evidence="3">KCTC 23224</strain>
    </source>
</reference>
<sequence>MKVYGIKNCNTMKKTFGFLEAEGIKYEFIDYKKQAPTQELIEGFADLTSFENLINKKGTTYRKLSDSDKELLNTKASALQVLTQNSSMIKRPIIDNGKGKLVLGFEPEEIQSLK</sequence>
<evidence type="ECO:0000256" key="1">
    <source>
        <dbReference type="ARBA" id="ARBA00007198"/>
    </source>
</evidence>
<dbReference type="Proteomes" id="UP000642809">
    <property type="component" value="Unassembled WGS sequence"/>
</dbReference>